<evidence type="ECO:0000256" key="6">
    <source>
        <dbReference type="ARBA" id="ARBA00023004"/>
    </source>
</evidence>
<dbReference type="Gene3D" id="1.20.1300.10">
    <property type="entry name" value="Fumarate reductase/succinate dehydrogenase, transmembrane subunit"/>
    <property type="match status" value="1"/>
</dbReference>
<sequence>MFALRVAAPLKAAGRLQTSVLTQSVFAKTRVMAPVGTRILSTSQSNQREVTVAPIIEQRKNRPLAPHLTIYQPQLTWYMSLFHRATGGAVAVGFYAGAIAYAVGPMVGYGFDAASVTSLIATVPTAAKIGAKFLIAYPFTFHSFNGIRHLLWDTARGLTLKGVYTTGYTVLGLSTVSAIGLALI</sequence>
<dbReference type="AlphaFoldDB" id="A0A9P6LYX7"/>
<keyword evidence="4" id="KW-0479">Metal-binding</keyword>
<comment type="subcellular location">
    <subcellularLocation>
        <location evidence="1">Membrane</location>
        <topology evidence="1">Multi-pass membrane protein</topology>
    </subcellularLocation>
</comment>
<dbReference type="PANTHER" id="PTHR10978:SF5">
    <property type="entry name" value="SUCCINATE DEHYDROGENASE CYTOCHROME B560 SUBUNIT, MITOCHONDRIAL"/>
    <property type="match status" value="1"/>
</dbReference>
<evidence type="ECO:0000256" key="2">
    <source>
        <dbReference type="ARBA" id="ARBA00022617"/>
    </source>
</evidence>
<dbReference type="PROSITE" id="PS01001">
    <property type="entry name" value="SDH_CYT_2"/>
    <property type="match status" value="1"/>
</dbReference>
<keyword evidence="2" id="KW-0349">Heme</keyword>
<dbReference type="GO" id="GO:0006099">
    <property type="term" value="P:tricarboxylic acid cycle"/>
    <property type="evidence" value="ECO:0007669"/>
    <property type="project" value="InterPro"/>
</dbReference>
<proteinExistence type="predicted"/>
<keyword evidence="6" id="KW-0408">Iron</keyword>
<dbReference type="SUPFAM" id="SSF81343">
    <property type="entry name" value="Fumarate reductase respiratory complex transmembrane subunits"/>
    <property type="match status" value="1"/>
</dbReference>
<evidence type="ECO:0000313" key="9">
    <source>
        <dbReference type="Proteomes" id="UP000738359"/>
    </source>
</evidence>
<evidence type="ECO:0000256" key="5">
    <source>
        <dbReference type="ARBA" id="ARBA00022989"/>
    </source>
</evidence>
<dbReference type="OrthoDB" id="588261at2759"/>
<dbReference type="PANTHER" id="PTHR10978">
    <property type="entry name" value="SUCCINATE DEHYDROGENASE CYTOCHROME B560 SUBUNIT"/>
    <property type="match status" value="1"/>
</dbReference>
<evidence type="ECO:0000256" key="1">
    <source>
        <dbReference type="ARBA" id="ARBA00004141"/>
    </source>
</evidence>
<evidence type="ECO:0000256" key="4">
    <source>
        <dbReference type="ARBA" id="ARBA00022723"/>
    </source>
</evidence>
<evidence type="ECO:0000256" key="3">
    <source>
        <dbReference type="ARBA" id="ARBA00022692"/>
    </source>
</evidence>
<dbReference type="GO" id="GO:0009055">
    <property type="term" value="F:electron transfer activity"/>
    <property type="evidence" value="ECO:0007669"/>
    <property type="project" value="InterPro"/>
</dbReference>
<dbReference type="Proteomes" id="UP000738359">
    <property type="component" value="Unassembled WGS sequence"/>
</dbReference>
<dbReference type="GO" id="GO:0005739">
    <property type="term" value="C:mitochondrion"/>
    <property type="evidence" value="ECO:0007669"/>
    <property type="project" value="GOC"/>
</dbReference>
<evidence type="ECO:0000256" key="7">
    <source>
        <dbReference type="ARBA" id="ARBA00023136"/>
    </source>
</evidence>
<evidence type="ECO:0000313" key="8">
    <source>
        <dbReference type="EMBL" id="KAF9955569.1"/>
    </source>
</evidence>
<dbReference type="CDD" id="cd03499">
    <property type="entry name" value="SQR_TypeC_SdhC"/>
    <property type="match status" value="1"/>
</dbReference>
<gene>
    <name evidence="8" type="primary">SDH3</name>
    <name evidence="8" type="ORF">BGZ70_010185</name>
</gene>
<dbReference type="InterPro" id="IPR014314">
    <property type="entry name" value="Succ_DH_cytb556"/>
</dbReference>
<reference evidence="8" key="1">
    <citation type="journal article" date="2020" name="Fungal Divers.">
        <title>Resolving the Mortierellaceae phylogeny through synthesis of multi-gene phylogenetics and phylogenomics.</title>
        <authorList>
            <person name="Vandepol N."/>
            <person name="Liber J."/>
            <person name="Desiro A."/>
            <person name="Na H."/>
            <person name="Kennedy M."/>
            <person name="Barry K."/>
            <person name="Grigoriev I.V."/>
            <person name="Miller A.N."/>
            <person name="O'Donnell K."/>
            <person name="Stajich J.E."/>
            <person name="Bonito G."/>
        </authorList>
    </citation>
    <scope>NUCLEOTIDE SEQUENCE</scope>
    <source>
        <strain evidence="8">CK1249</strain>
    </source>
</reference>
<keyword evidence="7" id="KW-0472">Membrane</keyword>
<dbReference type="GO" id="GO:0016020">
    <property type="term" value="C:membrane"/>
    <property type="evidence" value="ECO:0007669"/>
    <property type="project" value="UniProtKB-SubCell"/>
</dbReference>
<dbReference type="Pfam" id="PF01127">
    <property type="entry name" value="Sdh_cyt"/>
    <property type="match status" value="1"/>
</dbReference>
<dbReference type="GO" id="GO:0006121">
    <property type="term" value="P:mitochondrial electron transport, succinate to ubiquinone"/>
    <property type="evidence" value="ECO:0007669"/>
    <property type="project" value="TreeGrafter"/>
</dbReference>
<dbReference type="GO" id="GO:0046872">
    <property type="term" value="F:metal ion binding"/>
    <property type="evidence" value="ECO:0007669"/>
    <property type="project" value="UniProtKB-KW"/>
</dbReference>
<organism evidence="8 9">
    <name type="scientific">Mortierella alpina</name>
    <name type="common">Oleaginous fungus</name>
    <name type="synonym">Mortierella renispora</name>
    <dbReference type="NCBI Taxonomy" id="64518"/>
    <lineage>
        <taxon>Eukaryota</taxon>
        <taxon>Fungi</taxon>
        <taxon>Fungi incertae sedis</taxon>
        <taxon>Mucoromycota</taxon>
        <taxon>Mortierellomycotina</taxon>
        <taxon>Mortierellomycetes</taxon>
        <taxon>Mortierellales</taxon>
        <taxon>Mortierellaceae</taxon>
        <taxon>Mortierella</taxon>
    </lineage>
</organism>
<keyword evidence="9" id="KW-1185">Reference proteome</keyword>
<keyword evidence="5" id="KW-1133">Transmembrane helix</keyword>
<accession>A0A9P6LYX7</accession>
<dbReference type="EMBL" id="JAAAHY010000897">
    <property type="protein sequence ID" value="KAF9955569.1"/>
    <property type="molecule type" value="Genomic_DNA"/>
</dbReference>
<protein>
    <submittedName>
        <fullName evidence="8">Cytochrome b subunit of succinate dehydrogenase, Sdh3p</fullName>
    </submittedName>
</protein>
<dbReference type="PROSITE" id="PS01000">
    <property type="entry name" value="SDH_CYT_1"/>
    <property type="match status" value="1"/>
</dbReference>
<keyword evidence="3" id="KW-0812">Transmembrane</keyword>
<dbReference type="NCBIfam" id="TIGR02970">
    <property type="entry name" value="succ_dehyd_cytB"/>
    <property type="match status" value="1"/>
</dbReference>
<dbReference type="InterPro" id="IPR034804">
    <property type="entry name" value="SQR/QFR_C/D"/>
</dbReference>
<comment type="caution">
    <text evidence="8">The sequence shown here is derived from an EMBL/GenBank/DDBJ whole genome shotgun (WGS) entry which is preliminary data.</text>
</comment>
<dbReference type="InterPro" id="IPR018495">
    <property type="entry name" value="Succ_DH_cyt_bsu_CS"/>
</dbReference>
<dbReference type="InterPro" id="IPR000701">
    <property type="entry name" value="SuccDH_FuR_B_TM-su"/>
</dbReference>
<name>A0A9P6LYX7_MORAP</name>